<name>A0A1D1Z8P7_9ARAE</name>
<protein>
    <submittedName>
        <fullName evidence="2">SLAIN motif-containing protein-like</fullName>
    </submittedName>
</protein>
<proteinExistence type="predicted"/>
<keyword evidence="1" id="KW-0812">Transmembrane</keyword>
<sequence>QLRVLLTFFYPGAAAKPLYPLPLSASPMLLSLSLAFISVSLFYVCPSSLICITPQMSNLELTDHKYTCIMEVSCRGVQPQMESMIVERGWLEKIDRLPSQVSKFRFSLWKSACVPCVGLFKRLQFNLAIEVPPHRASMLFSSVRKLFYGMDGIGKFSLMRMIVKIWEESEKPYR</sequence>
<feature type="non-terminal residue" evidence="2">
    <location>
        <position position="1"/>
    </location>
</feature>
<dbReference type="AlphaFoldDB" id="A0A1D1Z8P7"/>
<evidence type="ECO:0000313" key="2">
    <source>
        <dbReference type="EMBL" id="JAT63268.1"/>
    </source>
</evidence>
<organism evidence="2">
    <name type="scientific">Anthurium amnicola</name>
    <dbReference type="NCBI Taxonomy" id="1678845"/>
    <lineage>
        <taxon>Eukaryota</taxon>
        <taxon>Viridiplantae</taxon>
        <taxon>Streptophyta</taxon>
        <taxon>Embryophyta</taxon>
        <taxon>Tracheophyta</taxon>
        <taxon>Spermatophyta</taxon>
        <taxon>Magnoliopsida</taxon>
        <taxon>Liliopsida</taxon>
        <taxon>Araceae</taxon>
        <taxon>Pothoideae</taxon>
        <taxon>Potheae</taxon>
        <taxon>Anthurium</taxon>
    </lineage>
</organism>
<accession>A0A1D1Z8P7</accession>
<keyword evidence="1" id="KW-1133">Transmembrane helix</keyword>
<dbReference type="EMBL" id="GDJX01004668">
    <property type="protein sequence ID" value="JAT63268.1"/>
    <property type="molecule type" value="Transcribed_RNA"/>
</dbReference>
<gene>
    <name evidence="2" type="primary">SLAIL</name>
    <name evidence="2" type="ORF">g.116692</name>
</gene>
<reference evidence="2" key="1">
    <citation type="submission" date="2015-07" db="EMBL/GenBank/DDBJ databases">
        <title>Transcriptome Assembly of Anthurium amnicola.</title>
        <authorList>
            <person name="Suzuki J."/>
        </authorList>
    </citation>
    <scope>NUCLEOTIDE SEQUENCE</scope>
</reference>
<keyword evidence="1" id="KW-0472">Membrane</keyword>
<evidence type="ECO:0000256" key="1">
    <source>
        <dbReference type="SAM" id="Phobius"/>
    </source>
</evidence>
<feature type="transmembrane region" description="Helical" evidence="1">
    <location>
        <begin position="25"/>
        <end position="45"/>
    </location>
</feature>